<keyword evidence="2" id="KW-1185">Reference proteome</keyword>
<proteinExistence type="predicted"/>
<comment type="caution">
    <text evidence="1">The sequence shown here is derived from an EMBL/GenBank/DDBJ whole genome shotgun (WGS) entry which is preliminary data.</text>
</comment>
<dbReference type="Proteomes" id="UP001397290">
    <property type="component" value="Unassembled WGS sequence"/>
</dbReference>
<gene>
    <name evidence="1" type="ORF">G3M48_008208</name>
</gene>
<accession>A0AAW0RL61</accession>
<evidence type="ECO:0000313" key="1">
    <source>
        <dbReference type="EMBL" id="KAK8142800.1"/>
    </source>
</evidence>
<reference evidence="1 2" key="1">
    <citation type="submission" date="2020-02" db="EMBL/GenBank/DDBJ databases">
        <title>Comparative genomics of the hypocrealean fungal genus Beauvera.</title>
        <authorList>
            <person name="Showalter D.N."/>
            <person name="Bushley K.E."/>
            <person name="Rehner S.A."/>
        </authorList>
    </citation>
    <scope>NUCLEOTIDE SEQUENCE [LARGE SCALE GENOMIC DNA]</scope>
    <source>
        <strain evidence="1 2">ARSEF4384</strain>
    </source>
</reference>
<sequence length="121" mass="14186">MRRYLQEVPPLHKPWIGSGEALLEMLKMICADNLQLVYVDNLKKVLQYSKVDSFKDSFKMYTRIMGHFIWWQSRPFGDFQRIVDLADQVNILLATHWVALMMAMSFLRKASTKTNNDSKNA</sequence>
<dbReference type="AlphaFoldDB" id="A0AAW0RL61"/>
<dbReference type="EMBL" id="JAAHCF010000608">
    <property type="protein sequence ID" value="KAK8142800.1"/>
    <property type="molecule type" value="Genomic_DNA"/>
</dbReference>
<evidence type="ECO:0000313" key="2">
    <source>
        <dbReference type="Proteomes" id="UP001397290"/>
    </source>
</evidence>
<organism evidence="1 2">
    <name type="scientific">Beauveria asiatica</name>
    <dbReference type="NCBI Taxonomy" id="1069075"/>
    <lineage>
        <taxon>Eukaryota</taxon>
        <taxon>Fungi</taxon>
        <taxon>Dikarya</taxon>
        <taxon>Ascomycota</taxon>
        <taxon>Pezizomycotina</taxon>
        <taxon>Sordariomycetes</taxon>
        <taxon>Hypocreomycetidae</taxon>
        <taxon>Hypocreales</taxon>
        <taxon>Cordycipitaceae</taxon>
        <taxon>Beauveria</taxon>
    </lineage>
</organism>
<name>A0AAW0RL61_9HYPO</name>
<protein>
    <submittedName>
        <fullName evidence="1">Uncharacterized protein</fullName>
    </submittedName>
</protein>